<dbReference type="Pfam" id="PF02893">
    <property type="entry name" value="GRAM"/>
    <property type="match status" value="2"/>
</dbReference>
<dbReference type="InterPro" id="IPR035969">
    <property type="entry name" value="Rab-GAP_TBC_sf"/>
</dbReference>
<reference evidence="4" key="1">
    <citation type="submission" date="2025-08" db="UniProtKB">
        <authorList>
            <consortium name="Ensembl"/>
        </authorList>
    </citation>
    <scope>IDENTIFICATION</scope>
</reference>
<sequence length="986" mass="111839">LPLSPTELLLVTPFRILLQIPGSQTSWVVASGAAVEEVNKHWDWLVHNLLHSLSVFENKEDVASFVRGKVKGLIAEDVRGRQAAQEEDPEKFREALLKFELHFGLPSSEKLVTFYSCCCWKGRVPRQGFLYLSINHMSFYSFLLGKEVKFVIPWAEMTRLERVSTGLMTEAIRVSTRQRQREFSMFLNLDETFGVIGQLADIALRRLLDSGGLELDRVLQQPTRITKRWVLEQAIREYALALFRLPRAEKLHEVAPCSVWTPHARCHTAGTLYTTDSYLCFSSREEGNCSLLVPLSEVLSIEKAESTSPLPNPVIVSVRTKKAFQLIDLPDRDELVESMNYRLRSLQWKQSMFPHRYSVHECKSEDVAVSEQQNHRSPCASVRVRQSEEQAKERLWEDHLSEFGRGVHMFRTEKTQRLVATGIPESLRGELWMALSDATSELEAHQGYYSSLVQKSMGHSSLATEEIERDLHRSLPDHPAFQNPTGIAALRRVLTAYAHRNPKIGYCQSMNILSSVLLLYAKEEEAFWLLVAVCERMLPDYFNRRVIGAQVDQSVFEELIRERLPELAEQVPDLSALSSVSLSWFLTLFLSVLPFHSAICVVDCFFFHGIKAIFQLGLAVLEANAAQLLASTDDGQALMILTRYICRSQPLFCWCVQSPHRGYCKFGDLTAHEDTAKDNALRLVTPEVSVSPEVLADVYDLFKTEHFISLYWGDSSSPATVPPLCTSDASRRPLTCRRRADHFVILAMNHSSSFRISYLVKLKHVLCFGATAVCVAVRTLTGCSLPLSDTLYCEELNEKIRLLYRLHIPPALTETEDDPSLMKSPLVSTNRPLYVNLPSGQSVKDHQEQLRQMLQDLAKGKEKDVEKPLPLMNQREFIQFCKSLYSMFHGDPEENDLFQAIAKVTSLVLQIGEASHLALDSRSEVAGEGKWTISYAQILASLLTEQALVNFFEKPLDLAAKIAEAKEKQYHQRLELSETLHRSNCT</sequence>
<dbReference type="PROSITE" id="PS50086">
    <property type="entry name" value="TBC_RABGAP"/>
    <property type="match status" value="1"/>
</dbReference>
<dbReference type="OMA" id="GSEVYWA"/>
<dbReference type="Proteomes" id="UP000261620">
    <property type="component" value="Unplaced"/>
</dbReference>
<dbReference type="GO" id="GO:0005096">
    <property type="term" value="F:GTPase activator activity"/>
    <property type="evidence" value="ECO:0007669"/>
    <property type="project" value="UniProtKB-KW"/>
</dbReference>
<evidence type="ECO:0000313" key="5">
    <source>
        <dbReference type="Proteomes" id="UP000261620"/>
    </source>
</evidence>
<evidence type="ECO:0000256" key="2">
    <source>
        <dbReference type="ARBA" id="ARBA00022737"/>
    </source>
</evidence>
<dbReference type="GO" id="GO:0003008">
    <property type="term" value="P:system process"/>
    <property type="evidence" value="ECO:0007669"/>
    <property type="project" value="UniProtKB-ARBA"/>
</dbReference>
<dbReference type="SMART" id="SM00568">
    <property type="entry name" value="GRAM"/>
    <property type="match status" value="2"/>
</dbReference>
<dbReference type="SUPFAM" id="SSF47923">
    <property type="entry name" value="Ypt/Rab-GAP domain of gyp1p"/>
    <property type="match status" value="2"/>
</dbReference>
<accession>A0A3Q4BVA7</accession>
<feature type="domain" description="Rab-GAP TBC" evidence="3">
    <location>
        <begin position="422"/>
        <end position="609"/>
    </location>
</feature>
<dbReference type="Gene3D" id="1.10.8.270">
    <property type="entry name" value="putative rabgap domain of human tbc1 domain family member 14 like domains"/>
    <property type="match status" value="1"/>
</dbReference>
<organism evidence="4 5">
    <name type="scientific">Mola mola</name>
    <name type="common">Ocean sunfish</name>
    <name type="synonym">Tetraodon mola</name>
    <dbReference type="NCBI Taxonomy" id="94237"/>
    <lineage>
        <taxon>Eukaryota</taxon>
        <taxon>Metazoa</taxon>
        <taxon>Chordata</taxon>
        <taxon>Craniata</taxon>
        <taxon>Vertebrata</taxon>
        <taxon>Euteleostomi</taxon>
        <taxon>Actinopterygii</taxon>
        <taxon>Neopterygii</taxon>
        <taxon>Teleostei</taxon>
        <taxon>Neoteleostei</taxon>
        <taxon>Acanthomorphata</taxon>
        <taxon>Eupercaria</taxon>
        <taxon>Tetraodontiformes</taxon>
        <taxon>Molidae</taxon>
        <taxon>Mola</taxon>
    </lineage>
</organism>
<dbReference type="Gene3D" id="1.10.10.750">
    <property type="entry name" value="Ypt/Rab-GAP domain of gyp1p, domain 1"/>
    <property type="match status" value="1"/>
</dbReference>
<dbReference type="Pfam" id="PF00566">
    <property type="entry name" value="RabGAP-TBC"/>
    <property type="match status" value="1"/>
</dbReference>
<dbReference type="Ensembl" id="ENSMMOT00000026230.1">
    <property type="protein sequence ID" value="ENSMMOP00000025792.1"/>
    <property type="gene ID" value="ENSMMOG00000019556.1"/>
</dbReference>
<protein>
    <recommendedName>
        <fullName evidence="3">Rab-GAP TBC domain-containing protein</fullName>
    </recommendedName>
</protein>
<keyword evidence="1" id="KW-0343">GTPase activation</keyword>
<dbReference type="InterPro" id="IPR004182">
    <property type="entry name" value="GRAM"/>
</dbReference>
<dbReference type="InterPro" id="IPR000195">
    <property type="entry name" value="Rab-GAP-TBC_dom"/>
</dbReference>
<evidence type="ECO:0000313" key="4">
    <source>
        <dbReference type="Ensembl" id="ENSMMOP00000025792.1"/>
    </source>
</evidence>
<dbReference type="AlphaFoldDB" id="A0A3Q4BVA7"/>
<proteinExistence type="predicted"/>
<dbReference type="Gene3D" id="2.30.29.30">
    <property type="entry name" value="Pleckstrin-homology domain (PH domain)/Phosphotyrosine-binding domain (PTB)"/>
    <property type="match status" value="2"/>
</dbReference>
<keyword evidence="5" id="KW-1185">Reference proteome</keyword>
<reference evidence="4" key="2">
    <citation type="submission" date="2025-09" db="UniProtKB">
        <authorList>
            <consortium name="Ensembl"/>
        </authorList>
    </citation>
    <scope>IDENTIFICATION</scope>
</reference>
<evidence type="ECO:0000259" key="3">
    <source>
        <dbReference type="PROSITE" id="PS50086"/>
    </source>
</evidence>
<dbReference type="STRING" id="94237.ENSMMOP00000025792"/>
<evidence type="ECO:0000256" key="1">
    <source>
        <dbReference type="ARBA" id="ARBA00022468"/>
    </source>
</evidence>
<dbReference type="SMART" id="SM00164">
    <property type="entry name" value="TBC"/>
    <property type="match status" value="1"/>
</dbReference>
<dbReference type="PANTHER" id="PTHR47666">
    <property type="entry name" value="PROTEIN VASCULAR ASSOCIATED DEATH 1, CHLOROPLASTIC"/>
    <property type="match status" value="1"/>
</dbReference>
<dbReference type="InterPro" id="IPR011993">
    <property type="entry name" value="PH-like_dom_sf"/>
</dbReference>
<dbReference type="FunFam" id="1.10.8.270:FF:000002">
    <property type="entry name" value="TBC1 domain family member 9B"/>
    <property type="match status" value="1"/>
</dbReference>
<name>A0A3Q4BVA7_MOLML</name>
<dbReference type="Gene3D" id="1.10.472.80">
    <property type="entry name" value="Ypt/Rab-GAP domain of gyp1p, domain 3"/>
    <property type="match status" value="1"/>
</dbReference>
<keyword evidence="2" id="KW-0677">Repeat</keyword>
<dbReference type="PANTHER" id="PTHR47666:SF2">
    <property type="entry name" value="TBC1 DOMAIN FAMILY MEMBER 8 ISOFORM X1"/>
    <property type="match status" value="1"/>
</dbReference>
<dbReference type="FunFam" id="2.30.29.30:FF:000013">
    <property type="entry name" value="Putative TBC1 domain family member 8B"/>
    <property type="match status" value="1"/>
</dbReference>